<dbReference type="RefSeq" id="WP_125877919.1">
    <property type="nucleotide sequence ID" value="NZ_RHQL01000010.1"/>
</dbReference>
<evidence type="ECO:0000313" key="3">
    <source>
        <dbReference type="Proteomes" id="UP000276506"/>
    </source>
</evidence>
<protein>
    <recommendedName>
        <fullName evidence="4">Lipoprotein</fullName>
    </recommendedName>
</protein>
<feature type="signal peptide" evidence="1">
    <location>
        <begin position="1"/>
        <end position="18"/>
    </location>
</feature>
<name>A0A3R8V571_9GAMM</name>
<dbReference type="EMBL" id="RHQL01000010">
    <property type="protein sequence ID" value="RRV08757.1"/>
    <property type="molecule type" value="Genomic_DNA"/>
</dbReference>
<feature type="chain" id="PRO_5018693570" description="Lipoprotein" evidence="1">
    <location>
        <begin position="19"/>
        <end position="125"/>
    </location>
</feature>
<accession>A0A3R8V571</accession>
<comment type="caution">
    <text evidence="2">The sequence shown here is derived from an EMBL/GenBank/DDBJ whole genome shotgun (WGS) entry which is preliminary data.</text>
</comment>
<evidence type="ECO:0000313" key="2">
    <source>
        <dbReference type="EMBL" id="RRV08757.1"/>
    </source>
</evidence>
<evidence type="ECO:0008006" key="4">
    <source>
        <dbReference type="Google" id="ProtNLM"/>
    </source>
</evidence>
<keyword evidence="1" id="KW-0732">Signal</keyword>
<dbReference type="AlphaFoldDB" id="A0A3R8V571"/>
<evidence type="ECO:0000256" key="1">
    <source>
        <dbReference type="SAM" id="SignalP"/>
    </source>
</evidence>
<reference evidence="2 3" key="1">
    <citation type="submission" date="2018-10" db="EMBL/GenBank/DDBJ databases">
        <title>Transmission dynamics of multidrug resistant bacteria on intensive care unit surfaces.</title>
        <authorList>
            <person name="D'Souza A.W."/>
            <person name="Potter R.F."/>
            <person name="Wallace M."/>
            <person name="Shupe A."/>
            <person name="Patel S."/>
            <person name="Sun S."/>
            <person name="Gul D."/>
            <person name="Kwon J.H."/>
            <person name="Andleeb S."/>
            <person name="Burnham C.-A.D."/>
            <person name="Dantas G."/>
        </authorList>
    </citation>
    <scope>NUCLEOTIDE SEQUENCE [LARGE SCALE GENOMIC DNA]</scope>
    <source>
        <strain evidence="2 3">PX_177</strain>
    </source>
</reference>
<gene>
    <name evidence="2" type="ORF">EGJ28_15910</name>
</gene>
<organism evidence="2 3">
    <name type="scientific">Stutzerimonas xanthomarina</name>
    <dbReference type="NCBI Taxonomy" id="271420"/>
    <lineage>
        <taxon>Bacteria</taxon>
        <taxon>Pseudomonadati</taxon>
        <taxon>Pseudomonadota</taxon>
        <taxon>Gammaproteobacteria</taxon>
        <taxon>Pseudomonadales</taxon>
        <taxon>Pseudomonadaceae</taxon>
        <taxon>Stutzerimonas</taxon>
    </lineage>
</organism>
<sequence>MKLICSALLALIATDALAGGETKTLAYSKETAAAMIAAACEGKAEPTSTAGADGSVNHAYDASTEDLHRCQFIVEVSASGCVQAGSCKGYEDWARANPAISPSLPRQAFLSALEARKAASHPEDN</sequence>
<proteinExistence type="predicted"/>
<dbReference type="Proteomes" id="UP000276506">
    <property type="component" value="Unassembled WGS sequence"/>
</dbReference>